<evidence type="ECO:0000313" key="1">
    <source>
        <dbReference type="EMBL" id="KAJ3010808.1"/>
    </source>
</evidence>
<dbReference type="Proteomes" id="UP001144978">
    <property type="component" value="Unassembled WGS sequence"/>
</dbReference>
<name>A0ACC1Q3R4_9APHY</name>
<organism evidence="1 2">
    <name type="scientific">Trametes sanguinea</name>
    <dbReference type="NCBI Taxonomy" id="158606"/>
    <lineage>
        <taxon>Eukaryota</taxon>
        <taxon>Fungi</taxon>
        <taxon>Dikarya</taxon>
        <taxon>Basidiomycota</taxon>
        <taxon>Agaricomycotina</taxon>
        <taxon>Agaricomycetes</taxon>
        <taxon>Polyporales</taxon>
        <taxon>Polyporaceae</taxon>
        <taxon>Trametes</taxon>
    </lineage>
</organism>
<gene>
    <name evidence="1" type="ORF">NUW54_g2368</name>
</gene>
<protein>
    <submittedName>
        <fullName evidence="1">Uncharacterized protein</fullName>
    </submittedName>
</protein>
<evidence type="ECO:0000313" key="2">
    <source>
        <dbReference type="Proteomes" id="UP001144978"/>
    </source>
</evidence>
<sequence>MALARSSRAALLCSNASSSAAAPKAKRVVVPKLEPFELDEDIFEDQLPQDDDAPEPTHKYLQQQRSVLYYLRLIEHEMPKLVAYRKPFVPPDASQPLVVRSISYGGESHPAMAKRTIVVPVARLPLKNEQAIHKFKLLAGVRWTPDLPTNSGIGPEEGGGEHGYFKISVEDFPKAAMNLKWASDTIDRLLAAANDLTETFSDIPVDTRHIEARIRKAKKGGHIYGRQTHRPTRTLASPARSQVDVNNGGPYPGQPRRPRDLPQLPGQMPPGKFLSSTIYDSLGIERSVLYQTKKATSALSHNLVASFRTPTLKAVVAACTLKA</sequence>
<accession>A0ACC1Q3R4</accession>
<reference evidence="1" key="1">
    <citation type="submission" date="2022-08" db="EMBL/GenBank/DDBJ databases">
        <title>Genome Sequence of Pycnoporus sanguineus.</title>
        <authorList>
            <person name="Buettner E."/>
        </authorList>
    </citation>
    <scope>NUCLEOTIDE SEQUENCE</scope>
    <source>
        <strain evidence="1">CG-C14</strain>
    </source>
</reference>
<keyword evidence="2" id="KW-1185">Reference proteome</keyword>
<comment type="caution">
    <text evidence="1">The sequence shown here is derived from an EMBL/GenBank/DDBJ whole genome shotgun (WGS) entry which is preliminary data.</text>
</comment>
<proteinExistence type="predicted"/>
<dbReference type="EMBL" id="JANSHE010000443">
    <property type="protein sequence ID" value="KAJ3010808.1"/>
    <property type="molecule type" value="Genomic_DNA"/>
</dbReference>